<feature type="domain" description="Gfo/Idh/MocA-like oxidoreductase N-terminal" evidence="1">
    <location>
        <begin position="32"/>
        <end position="124"/>
    </location>
</feature>
<dbReference type="Gene3D" id="3.40.50.720">
    <property type="entry name" value="NAD(P)-binding Rossmann-like Domain"/>
    <property type="match status" value="1"/>
</dbReference>
<evidence type="ECO:0000259" key="1">
    <source>
        <dbReference type="Pfam" id="PF01408"/>
    </source>
</evidence>
<accession>A0A3G5AEK8</accession>
<organism evidence="3">
    <name type="scientific">Satyrvirus sp</name>
    <dbReference type="NCBI Taxonomy" id="2487771"/>
    <lineage>
        <taxon>Viruses</taxon>
        <taxon>Varidnaviria</taxon>
        <taxon>Bamfordvirae</taxon>
        <taxon>Nucleocytoviricota</taxon>
        <taxon>Megaviricetes</taxon>
        <taxon>Imitervirales</taxon>
        <taxon>Mimiviridae</taxon>
        <taxon>Megamimivirinae</taxon>
    </lineage>
</organism>
<dbReference type="SUPFAM" id="SSF51735">
    <property type="entry name" value="NAD(P)-binding Rossmann-fold domains"/>
    <property type="match status" value="1"/>
</dbReference>
<protein>
    <submittedName>
        <fullName evidence="3">Gfo/Idh/MocA family oxidoreductase</fullName>
    </submittedName>
</protein>
<dbReference type="Pfam" id="PF01408">
    <property type="entry name" value="GFO_IDH_MocA"/>
    <property type="match status" value="1"/>
</dbReference>
<dbReference type="InterPro" id="IPR036291">
    <property type="entry name" value="NAD(P)-bd_dom_sf"/>
</dbReference>
<dbReference type="InterPro" id="IPR051450">
    <property type="entry name" value="Gfo/Idh/MocA_Oxidoreductases"/>
</dbReference>
<dbReference type="InterPro" id="IPR004104">
    <property type="entry name" value="Gfo/Idh/MocA-like_OxRdtase_C"/>
</dbReference>
<dbReference type="EMBL" id="MK072464">
    <property type="protein sequence ID" value="AYV85656.1"/>
    <property type="molecule type" value="Genomic_DNA"/>
</dbReference>
<gene>
    <name evidence="3" type="ORF">Satyrvirus28_14</name>
</gene>
<name>A0A3G5AEK8_9VIRU</name>
<dbReference type="PANTHER" id="PTHR43377:SF2">
    <property type="entry name" value="BINDING ROSSMANN FOLD OXIDOREDUCTASE, PUTATIVE (AFU_ORTHOLOGUE AFUA_4G00560)-RELATED"/>
    <property type="match status" value="1"/>
</dbReference>
<feature type="domain" description="Gfo/Idh/MocA-like oxidoreductase C-terminal" evidence="2">
    <location>
        <begin position="153"/>
        <end position="391"/>
    </location>
</feature>
<evidence type="ECO:0000259" key="2">
    <source>
        <dbReference type="Pfam" id="PF02894"/>
    </source>
</evidence>
<evidence type="ECO:0000313" key="3">
    <source>
        <dbReference type="EMBL" id="AYV85656.1"/>
    </source>
</evidence>
<sequence length="402" mass="46766">MYQIAIFGFGGRCINLLLELYHLVVDTDTKIKVVAIYDNYFDEVLKSISDDKINKIKFFIGEAKIYNEDTQEENVYLENEFDLSFISSQNYKHYNSIILAFKYNKKIFCEKPIVNNLDDLFKIKYAYNPNSYFQTGLTLRYTKMVGIVEKHLHKIGKLKRVYGREFVNIGHGVHIMLGWRRYKNLSGGMGLEKVVHDYDLLIYLIEKVFSISINNIEINGIGKRIFWTKENKQEIIDKISNDTTWYNNYHGWEITKKIHQKIVNDPFEDLDNPNIISDYQKINMKFLDNEIDLEFEVSIGGFRNKTQRYYEFFGSAGNIIVDVIGGVMKINTNTESYEIDLQGDGTGHAGGDKYIMQSFIDMLTDTNKDPNMPSFQEAIRSTHIGLLAELSIDQNKPQIFHV</sequence>
<dbReference type="Pfam" id="PF02894">
    <property type="entry name" value="GFO_IDH_MocA_C"/>
    <property type="match status" value="1"/>
</dbReference>
<reference evidence="3" key="1">
    <citation type="submission" date="2018-10" db="EMBL/GenBank/DDBJ databases">
        <title>Hidden diversity of soil giant viruses.</title>
        <authorList>
            <person name="Schulz F."/>
            <person name="Alteio L."/>
            <person name="Goudeau D."/>
            <person name="Ryan E.M."/>
            <person name="Malmstrom R.R."/>
            <person name="Blanchard J."/>
            <person name="Woyke T."/>
        </authorList>
    </citation>
    <scope>NUCLEOTIDE SEQUENCE</scope>
    <source>
        <strain evidence="3">SAV1</strain>
    </source>
</reference>
<dbReference type="SUPFAM" id="SSF55347">
    <property type="entry name" value="Glyceraldehyde-3-phosphate dehydrogenase-like, C-terminal domain"/>
    <property type="match status" value="1"/>
</dbReference>
<dbReference type="GO" id="GO:0000166">
    <property type="term" value="F:nucleotide binding"/>
    <property type="evidence" value="ECO:0007669"/>
    <property type="project" value="InterPro"/>
</dbReference>
<proteinExistence type="predicted"/>
<dbReference type="PANTHER" id="PTHR43377">
    <property type="entry name" value="BILIVERDIN REDUCTASE A"/>
    <property type="match status" value="1"/>
</dbReference>
<dbReference type="Gene3D" id="3.30.360.10">
    <property type="entry name" value="Dihydrodipicolinate Reductase, domain 2"/>
    <property type="match status" value="1"/>
</dbReference>
<dbReference type="InterPro" id="IPR000683">
    <property type="entry name" value="Gfo/Idh/MocA-like_OxRdtase_N"/>
</dbReference>